<reference evidence="8" key="1">
    <citation type="submission" date="2020-01" db="EMBL/GenBank/DDBJ databases">
        <title>Draft genome sequence of the Termite Coptotermes fromosanus.</title>
        <authorList>
            <person name="Itakura S."/>
            <person name="Yosikawa Y."/>
            <person name="Umezawa K."/>
        </authorList>
    </citation>
    <scope>NUCLEOTIDE SEQUENCE [LARGE SCALE GENOMIC DNA]</scope>
</reference>
<dbReference type="AlphaFoldDB" id="A0A6L2Q833"/>
<gene>
    <name evidence="7" type="ORF">Cfor_06799</name>
</gene>
<feature type="binding site" evidence="5">
    <location>
        <begin position="373"/>
        <end position="377"/>
    </location>
    <ligand>
        <name>ATP</name>
        <dbReference type="ChEBI" id="CHEBI:30616"/>
    </ligand>
</feature>
<evidence type="ECO:0000313" key="7">
    <source>
        <dbReference type="EMBL" id="GFG41029.1"/>
    </source>
</evidence>
<proteinExistence type="inferred from homology"/>
<keyword evidence="6" id="KW-0472">Membrane</keyword>
<evidence type="ECO:0000256" key="2">
    <source>
        <dbReference type="ARBA" id="ARBA00022801"/>
    </source>
</evidence>
<keyword evidence="2" id="KW-0378">Hydrolase</keyword>
<keyword evidence="5" id="KW-0547">Nucleotide-binding</keyword>
<dbReference type="Gene3D" id="3.30.420.150">
    <property type="entry name" value="Exopolyphosphatase. Domain 2"/>
    <property type="match status" value="1"/>
</dbReference>
<feature type="transmembrane region" description="Helical" evidence="6">
    <location>
        <begin position="172"/>
        <end position="191"/>
    </location>
</feature>
<dbReference type="PANTHER" id="PTHR11782">
    <property type="entry name" value="ADENOSINE/GUANOSINE DIPHOSPHATASE"/>
    <property type="match status" value="1"/>
</dbReference>
<evidence type="ECO:0000256" key="1">
    <source>
        <dbReference type="ARBA" id="ARBA00009283"/>
    </source>
</evidence>
<dbReference type="FunCoup" id="A0A6L2Q833">
    <property type="interactions" value="968"/>
</dbReference>
<protein>
    <recommendedName>
        <fullName evidence="3">nucleoside diphosphate phosphatase</fullName>
        <ecNumber evidence="3">3.6.1.6</ecNumber>
    </recommendedName>
</protein>
<dbReference type="GO" id="GO:0005524">
    <property type="term" value="F:ATP binding"/>
    <property type="evidence" value="ECO:0007669"/>
    <property type="project" value="UniProtKB-KW"/>
</dbReference>
<dbReference type="GO" id="GO:0017110">
    <property type="term" value="F:nucleoside diphosphate phosphatase activity"/>
    <property type="evidence" value="ECO:0007669"/>
    <property type="project" value="UniProtKB-EC"/>
</dbReference>
<evidence type="ECO:0000256" key="6">
    <source>
        <dbReference type="SAM" id="Phobius"/>
    </source>
</evidence>
<dbReference type="FunFam" id="3.30.420.40:FF:000052">
    <property type="entry name" value="Ectonucleoside triphosphate diphosphohydrolase 5"/>
    <property type="match status" value="1"/>
</dbReference>
<dbReference type="PANTHER" id="PTHR11782:SF127">
    <property type="entry name" value="NTPASE, ISOFORM F"/>
    <property type="match status" value="1"/>
</dbReference>
<accession>A0A6L2Q833</accession>
<keyword evidence="8" id="KW-1185">Reference proteome</keyword>
<dbReference type="Gene3D" id="3.30.420.40">
    <property type="match status" value="1"/>
</dbReference>
<dbReference type="OrthoDB" id="6372431at2759"/>
<sequence length="607" mass="67913">MKIRLAHTFGCEQVLMHVEAKEVGATAVCSYLLRVCPFNIVQPNQSPHTCLVMLWRNFVYCPGGSQTKLQGRWRNCMRMICAYVKEISSIYIEQVPPCMIGCDGLERESSVIAILHYWQGAPNDLYVTFIVNKNNAEDRWNKLTGEDGPPGYSHKSKKNPSCNRSTIKMHHYFCILTAFVVVSTVVIGSYFDVLPWSPYRHATNVLDKLAFILGLQKHSYAVIIDAGSTGSRVLAFTFHESITDSNLKLDHELFVQVKPGLSSFADNPKKGAEKIAELLERAKDVIPPSEHKNTPLAMKATAGLRLLPVSKAEGLLEEVRKLFRASPFLTNDNSVSIMDGSDEGLFSWFTVNFLLDRFGGDQDQTVAALDLGGGSTQITFVPTDKTTLDPTKSEFLHQISAFHRKLTVYTHSYLGLGLMAARKEVLSFGNVQGATTLRSECINPIVKTEWTYAGVTYTITGPEKRHYKEVKVDRSVKEKYPIVKFEECLKIVSSYVNKKVDKPKELNQKAISAFSYYYDRATEYGLIDPFTGGVVSVRDFHDAANKTCETPNTEQPFMCLDLTFITVLLQQGFGLSPDKALHLYKQVDGHEISWALGAAFHILQNGL</sequence>
<dbReference type="EMBL" id="BLKM01003049">
    <property type="protein sequence ID" value="GFG41029.1"/>
    <property type="molecule type" value="Genomic_DNA"/>
</dbReference>
<keyword evidence="6" id="KW-0812">Transmembrane</keyword>
<dbReference type="EC" id="3.6.1.6" evidence="3"/>
<dbReference type="InParanoid" id="A0A6L2Q833"/>
<feature type="active site" description="Proton acceptor" evidence="4">
    <location>
        <position position="343"/>
    </location>
</feature>
<dbReference type="CDD" id="cd24046">
    <property type="entry name" value="ASKHA_NBD_NTPDase5-like"/>
    <property type="match status" value="1"/>
</dbReference>
<evidence type="ECO:0000256" key="3">
    <source>
        <dbReference type="ARBA" id="ARBA00038863"/>
    </source>
</evidence>
<comment type="similarity">
    <text evidence="1">Belongs to the GDA1/CD39 NTPase family.</text>
</comment>
<dbReference type="InterPro" id="IPR000407">
    <property type="entry name" value="GDA1_CD39_NTPase"/>
</dbReference>
<comment type="caution">
    <text evidence="7">The sequence shown here is derived from an EMBL/GenBank/DDBJ whole genome shotgun (WGS) entry which is preliminary data.</text>
</comment>
<evidence type="ECO:0000256" key="5">
    <source>
        <dbReference type="PIRSR" id="PIRSR600407-2"/>
    </source>
</evidence>
<keyword evidence="6" id="KW-1133">Transmembrane helix</keyword>
<dbReference type="Pfam" id="PF01150">
    <property type="entry name" value="GDA1_CD39"/>
    <property type="match status" value="1"/>
</dbReference>
<keyword evidence="5" id="KW-0067">ATP-binding</keyword>
<name>A0A6L2Q833_COPFO</name>
<dbReference type="Proteomes" id="UP000502823">
    <property type="component" value="Unassembled WGS sequence"/>
</dbReference>
<evidence type="ECO:0000313" key="8">
    <source>
        <dbReference type="Proteomes" id="UP000502823"/>
    </source>
</evidence>
<organism evidence="7 8">
    <name type="scientific">Coptotermes formosanus</name>
    <name type="common">Formosan subterranean termite</name>
    <dbReference type="NCBI Taxonomy" id="36987"/>
    <lineage>
        <taxon>Eukaryota</taxon>
        <taxon>Metazoa</taxon>
        <taxon>Ecdysozoa</taxon>
        <taxon>Arthropoda</taxon>
        <taxon>Hexapoda</taxon>
        <taxon>Insecta</taxon>
        <taxon>Pterygota</taxon>
        <taxon>Neoptera</taxon>
        <taxon>Polyneoptera</taxon>
        <taxon>Dictyoptera</taxon>
        <taxon>Blattodea</taxon>
        <taxon>Blattoidea</taxon>
        <taxon>Termitoidae</taxon>
        <taxon>Rhinotermitidae</taxon>
        <taxon>Coptotermes</taxon>
    </lineage>
</organism>
<evidence type="ECO:0000256" key="4">
    <source>
        <dbReference type="PIRSR" id="PIRSR600407-1"/>
    </source>
</evidence>